<evidence type="ECO:0000313" key="3">
    <source>
        <dbReference type="Proteomes" id="UP001153620"/>
    </source>
</evidence>
<dbReference type="AlphaFoldDB" id="A0A9N9X0H0"/>
<reference evidence="2" key="1">
    <citation type="submission" date="2022-01" db="EMBL/GenBank/DDBJ databases">
        <authorList>
            <person name="King R."/>
        </authorList>
    </citation>
    <scope>NUCLEOTIDE SEQUENCE</scope>
</reference>
<feature type="chain" id="PRO_5040139500" evidence="1">
    <location>
        <begin position="20"/>
        <end position="223"/>
    </location>
</feature>
<sequence>MKLQSAFIVLASIISSSLAFTIDCNFRLDHYSWLDGEFYTCRRDNLTAATRRDDRYVDDMIGTHMSGHSNEDVRGVHIKGDLVHYFPWKMDLHLPHLSFIAIEYTNMLEIRGTDLTPFPDLEYLYLGYNSIEVIEKDLLKSNPRLKGISLENNRIRFVHDHVFNNIVKRLKFMSFEKSGCADFREDTDMGSAVARIADQCGNYDNIAGLLTDLYFAQRHRLYV</sequence>
<dbReference type="OrthoDB" id="676979at2759"/>
<accession>A0A9N9X0H0</accession>
<protein>
    <submittedName>
        <fullName evidence="2">Uncharacterized protein</fullName>
    </submittedName>
</protein>
<gene>
    <name evidence="2" type="ORF">CHIRRI_LOCUS13786</name>
</gene>
<name>A0A9N9X0H0_9DIPT</name>
<evidence type="ECO:0000313" key="2">
    <source>
        <dbReference type="EMBL" id="CAG9810976.1"/>
    </source>
</evidence>
<keyword evidence="3" id="KW-1185">Reference proteome</keyword>
<organism evidence="2 3">
    <name type="scientific">Chironomus riparius</name>
    <dbReference type="NCBI Taxonomy" id="315576"/>
    <lineage>
        <taxon>Eukaryota</taxon>
        <taxon>Metazoa</taxon>
        <taxon>Ecdysozoa</taxon>
        <taxon>Arthropoda</taxon>
        <taxon>Hexapoda</taxon>
        <taxon>Insecta</taxon>
        <taxon>Pterygota</taxon>
        <taxon>Neoptera</taxon>
        <taxon>Endopterygota</taxon>
        <taxon>Diptera</taxon>
        <taxon>Nematocera</taxon>
        <taxon>Chironomoidea</taxon>
        <taxon>Chironomidae</taxon>
        <taxon>Chironominae</taxon>
        <taxon>Chironomus</taxon>
    </lineage>
</organism>
<dbReference type="Pfam" id="PF13855">
    <property type="entry name" value="LRR_8"/>
    <property type="match status" value="1"/>
</dbReference>
<feature type="signal peptide" evidence="1">
    <location>
        <begin position="1"/>
        <end position="19"/>
    </location>
</feature>
<dbReference type="Proteomes" id="UP001153620">
    <property type="component" value="Chromosome 4"/>
</dbReference>
<keyword evidence="1" id="KW-0732">Signal</keyword>
<evidence type="ECO:0000256" key="1">
    <source>
        <dbReference type="SAM" id="SignalP"/>
    </source>
</evidence>
<dbReference type="InterPro" id="IPR001611">
    <property type="entry name" value="Leu-rich_rpt"/>
</dbReference>
<proteinExistence type="predicted"/>
<dbReference type="Gene3D" id="3.80.10.10">
    <property type="entry name" value="Ribonuclease Inhibitor"/>
    <property type="match status" value="1"/>
</dbReference>
<reference evidence="2" key="2">
    <citation type="submission" date="2022-10" db="EMBL/GenBank/DDBJ databases">
        <authorList>
            <consortium name="ENA_rothamsted_submissions"/>
            <consortium name="culmorum"/>
            <person name="King R."/>
        </authorList>
    </citation>
    <scope>NUCLEOTIDE SEQUENCE</scope>
</reference>
<dbReference type="InterPro" id="IPR032675">
    <property type="entry name" value="LRR_dom_sf"/>
</dbReference>
<dbReference type="EMBL" id="OU895880">
    <property type="protein sequence ID" value="CAG9810976.1"/>
    <property type="molecule type" value="Genomic_DNA"/>
</dbReference>
<dbReference type="SUPFAM" id="SSF52058">
    <property type="entry name" value="L domain-like"/>
    <property type="match status" value="1"/>
</dbReference>